<feature type="active site" description="Nucleophile" evidence="11">
    <location>
        <position position="370"/>
    </location>
</feature>
<proteinExistence type="inferred from homology"/>
<evidence type="ECO:0000313" key="14">
    <source>
        <dbReference type="Proteomes" id="UP000018538"/>
    </source>
</evidence>
<dbReference type="PANTHER" id="PTHR22808:SF3">
    <property type="entry name" value="5-METHYLCYTOSINE RRNA METHYLTRANSFERASE NSUN4"/>
    <property type="match status" value="1"/>
</dbReference>
<dbReference type="InterPro" id="IPR023267">
    <property type="entry name" value="RCMT"/>
</dbReference>
<keyword evidence="8" id="KW-0496">Mitochondrion</keyword>
<reference evidence="13 14" key="1">
    <citation type="submission" date="2013-11" db="EMBL/GenBank/DDBJ databases">
        <title>The Genome Sequence of Plasmodium yoelii 17X.</title>
        <authorList>
            <consortium name="The Broad Institute Genomics Platform"/>
            <consortium name="The Broad Institute Genome Sequencing Center for Infectious Disease"/>
            <person name="Neafsey D."/>
            <person name="Adams J."/>
            <person name="Walker B."/>
            <person name="Young S.K."/>
            <person name="Zeng Q."/>
            <person name="Gargeya S."/>
            <person name="Fitzgerald M."/>
            <person name="Haas B."/>
            <person name="Abouelleil A."/>
            <person name="Alvarado L."/>
            <person name="Chapman S.B."/>
            <person name="Gainer-Dewar J."/>
            <person name="Goldberg J."/>
            <person name="Griggs A."/>
            <person name="Gujja S."/>
            <person name="Hansen M."/>
            <person name="Howarth C."/>
            <person name="Imamovic A."/>
            <person name="Ireland A."/>
            <person name="Larimer J."/>
            <person name="McCowan C."/>
            <person name="Murphy C."/>
            <person name="Pearson M."/>
            <person name="Poon T.W."/>
            <person name="Priest M."/>
            <person name="Roberts A."/>
            <person name="Saif S."/>
            <person name="Shea T."/>
            <person name="Sykes S."/>
            <person name="Wortman J."/>
            <person name="Nusbaum C."/>
            <person name="Birren B."/>
        </authorList>
    </citation>
    <scope>NUCLEOTIDE SEQUENCE [LARGE SCALE GENOMIC DNA]</scope>
    <source>
        <strain evidence="13 14">17X</strain>
    </source>
</reference>
<dbReference type="GO" id="GO:0031167">
    <property type="term" value="P:rRNA methylation"/>
    <property type="evidence" value="ECO:0007669"/>
    <property type="project" value="TreeGrafter"/>
</dbReference>
<feature type="binding site" evidence="11">
    <location>
        <begin position="204"/>
        <end position="210"/>
    </location>
    <ligand>
        <name>S-adenosyl-L-methionine</name>
        <dbReference type="ChEBI" id="CHEBI:59789"/>
    </ligand>
</feature>
<evidence type="ECO:0000259" key="12">
    <source>
        <dbReference type="PROSITE" id="PS51686"/>
    </source>
</evidence>
<accession>V7PE92</accession>
<dbReference type="Gene3D" id="3.40.50.150">
    <property type="entry name" value="Vaccinia Virus protein VP39"/>
    <property type="match status" value="1"/>
</dbReference>
<keyword evidence="5 11" id="KW-0949">S-adenosyl-L-methionine</keyword>
<gene>
    <name evidence="13" type="ORF">YYC_04682</name>
</gene>
<keyword evidence="3 11" id="KW-0489">Methyltransferase</keyword>
<comment type="similarity">
    <text evidence="11">Belongs to the class I-like SAM-binding methyltransferase superfamily. RsmB/NOP family.</text>
</comment>
<comment type="subcellular location">
    <subcellularLocation>
        <location evidence="1">Mitochondrion</location>
    </subcellularLocation>
</comment>
<evidence type="ECO:0000256" key="1">
    <source>
        <dbReference type="ARBA" id="ARBA00004173"/>
    </source>
</evidence>
<evidence type="ECO:0000256" key="11">
    <source>
        <dbReference type="PROSITE-ProRule" id="PRU01023"/>
    </source>
</evidence>
<feature type="binding site" evidence="11">
    <location>
        <position position="264"/>
    </location>
    <ligand>
        <name>S-adenosyl-L-methionine</name>
        <dbReference type="ChEBI" id="CHEBI:59789"/>
    </ligand>
</feature>
<keyword evidence="2" id="KW-0698">rRNA processing</keyword>
<evidence type="ECO:0000256" key="5">
    <source>
        <dbReference type="ARBA" id="ARBA00022691"/>
    </source>
</evidence>
<dbReference type="PRINTS" id="PR02008">
    <property type="entry name" value="RCMTFAMILY"/>
</dbReference>
<keyword evidence="14" id="KW-1185">Reference proteome</keyword>
<sequence>MKCSGKVGYFLNLKKEYGDRAEVLMKKLEEGKTVQAAFINDFIKIDYINIFKVLLYMIKDKKVKTSFGGLFVDEKYANLLTYSDTSKNNNISYEIITRNNCKHNENSDSIDFVPQLNCDDIVECNTKDDNAKSELYEKNESNESNGDYKKITISRSELLNIDGIIKYDGMIENVEKLAYYLNPCSFLSAYFLDVKKNENVLDMCAAPGGKSLIIANKLFGFDISPLDRINNIKILDDKYIEINCCMNVLNYYKVNRKGCLVINEYNKGRYERLKQVLYKHLPNDLIKSGNLHITNYNGLQLNSFIRFQKFHKILLDVPCSTDEHLIKKGTNDINKWTFNSIKNNSNIQYDLLVNSFHLLHKNGVIIYSTCALSHYENDYNIEKFIKKFKNEVQILDFLEDEYERVYKEEIMHNHTIENDTHMSCHCKMGTPEPCTGHNNANVSCTGHNNANISCTNHNNVNVSCTDHNNANISCTSHNNVNVSCTDHNNANISCTNHNNPNSSCTNAKNFSEFKKNTNFLKFFEKTKYGYISLPDKSPFGILYICKIKKI</sequence>
<evidence type="ECO:0000256" key="2">
    <source>
        <dbReference type="ARBA" id="ARBA00022552"/>
    </source>
</evidence>
<keyword evidence="4 11" id="KW-0808">Transferase</keyword>
<dbReference type="GO" id="GO:0005762">
    <property type="term" value="C:mitochondrial large ribosomal subunit"/>
    <property type="evidence" value="ECO:0007669"/>
    <property type="project" value="TreeGrafter"/>
</dbReference>
<dbReference type="GO" id="GO:0003723">
    <property type="term" value="F:RNA binding"/>
    <property type="evidence" value="ECO:0007669"/>
    <property type="project" value="UniProtKB-UniRule"/>
</dbReference>
<keyword evidence="6 11" id="KW-0694">RNA-binding</keyword>
<evidence type="ECO:0000256" key="9">
    <source>
        <dbReference type="ARBA" id="ARBA00042050"/>
    </source>
</evidence>
<keyword evidence="7" id="KW-0809">Transit peptide</keyword>
<dbReference type="PANTHER" id="PTHR22808">
    <property type="entry name" value="NCL1 YEAST -RELATED NOL1/NOP2/FMU SUN DOMAIN-CONTAINING"/>
    <property type="match status" value="1"/>
</dbReference>
<name>V7PE92_PLAYE</name>
<evidence type="ECO:0000256" key="8">
    <source>
        <dbReference type="ARBA" id="ARBA00023128"/>
    </source>
</evidence>
<dbReference type="InterPro" id="IPR001678">
    <property type="entry name" value="MeTrfase_RsmB-F_NOP2_dom"/>
</dbReference>
<evidence type="ECO:0000256" key="3">
    <source>
        <dbReference type="ARBA" id="ARBA00022603"/>
    </source>
</evidence>
<dbReference type="InterPro" id="IPR049560">
    <property type="entry name" value="MeTrfase_RsmB-F_NOP2_cat"/>
</dbReference>
<comment type="caution">
    <text evidence="11">Lacks conserved residue(s) required for the propagation of feature annotation.</text>
</comment>
<evidence type="ECO:0000256" key="4">
    <source>
        <dbReference type="ARBA" id="ARBA00022679"/>
    </source>
</evidence>
<organism evidence="13 14">
    <name type="scientific">Plasmodium yoelii 17X</name>
    <dbReference type="NCBI Taxonomy" id="1323249"/>
    <lineage>
        <taxon>Eukaryota</taxon>
        <taxon>Sar</taxon>
        <taxon>Alveolata</taxon>
        <taxon>Apicomplexa</taxon>
        <taxon>Aconoidasida</taxon>
        <taxon>Haemosporida</taxon>
        <taxon>Plasmodiidae</taxon>
        <taxon>Plasmodium</taxon>
        <taxon>Plasmodium (Vinckeia)</taxon>
    </lineage>
</organism>
<dbReference type="OrthoDB" id="427002at2759"/>
<evidence type="ECO:0000256" key="7">
    <source>
        <dbReference type="ARBA" id="ARBA00022946"/>
    </source>
</evidence>
<feature type="binding site" evidence="11">
    <location>
        <position position="316"/>
    </location>
    <ligand>
        <name>S-adenosyl-L-methionine</name>
        <dbReference type="ChEBI" id="CHEBI:59789"/>
    </ligand>
</feature>
<comment type="catalytic activity">
    <reaction evidence="10">
        <text>a cytidine in rRNA + S-adenosyl-L-methionine = a 5-methylcytidine in rRNA + S-adenosyl-L-homocysteine + H(+)</text>
        <dbReference type="Rhea" id="RHEA:61484"/>
        <dbReference type="Rhea" id="RHEA-COMP:15836"/>
        <dbReference type="Rhea" id="RHEA-COMP:15837"/>
        <dbReference type="ChEBI" id="CHEBI:15378"/>
        <dbReference type="ChEBI" id="CHEBI:57856"/>
        <dbReference type="ChEBI" id="CHEBI:59789"/>
        <dbReference type="ChEBI" id="CHEBI:74483"/>
        <dbReference type="ChEBI" id="CHEBI:82748"/>
    </reaction>
</comment>
<dbReference type="AlphaFoldDB" id="V7PE92"/>
<dbReference type="InterPro" id="IPR029063">
    <property type="entry name" value="SAM-dependent_MTases_sf"/>
</dbReference>
<protein>
    <recommendedName>
        <fullName evidence="9">NOL1/NOP2/Sun domain family member 4</fullName>
    </recommendedName>
</protein>
<dbReference type="PROSITE" id="PS51686">
    <property type="entry name" value="SAM_MT_RSMB_NOP"/>
    <property type="match status" value="1"/>
</dbReference>
<dbReference type="SUPFAM" id="SSF53335">
    <property type="entry name" value="S-adenosyl-L-methionine-dependent methyltransferases"/>
    <property type="match status" value="1"/>
</dbReference>
<evidence type="ECO:0000313" key="13">
    <source>
        <dbReference type="EMBL" id="ETB57886.1"/>
    </source>
</evidence>
<dbReference type="EMBL" id="KI635795">
    <property type="protein sequence ID" value="ETB57886.1"/>
    <property type="molecule type" value="Genomic_DNA"/>
</dbReference>
<feature type="domain" description="SAM-dependent MTase RsmB/NOP-type" evidence="12">
    <location>
        <begin position="107"/>
        <end position="423"/>
    </location>
</feature>
<dbReference type="GO" id="GO:0008173">
    <property type="term" value="F:RNA methyltransferase activity"/>
    <property type="evidence" value="ECO:0007669"/>
    <property type="project" value="InterPro"/>
</dbReference>
<dbReference type="Pfam" id="PF01189">
    <property type="entry name" value="Methyltr_RsmB-F"/>
    <property type="match status" value="1"/>
</dbReference>
<evidence type="ECO:0000256" key="6">
    <source>
        <dbReference type="ARBA" id="ARBA00022884"/>
    </source>
</evidence>
<dbReference type="Proteomes" id="UP000018538">
    <property type="component" value="Unassembled WGS sequence"/>
</dbReference>
<evidence type="ECO:0000256" key="10">
    <source>
        <dbReference type="ARBA" id="ARBA00049302"/>
    </source>
</evidence>